<keyword evidence="4" id="KW-0378">Hydrolase</keyword>
<dbReference type="SMART" id="SM00631">
    <property type="entry name" value="Zn_pept"/>
    <property type="match status" value="1"/>
</dbReference>
<accession>A0A2N3IIV4</accession>
<dbReference type="Proteomes" id="UP000233387">
    <property type="component" value="Unassembled WGS sequence"/>
</dbReference>
<evidence type="ECO:0000256" key="3">
    <source>
        <dbReference type="ARBA" id="ARBA00022670"/>
    </source>
</evidence>
<dbReference type="OrthoDB" id="5294005at2"/>
<dbReference type="EMBL" id="NKXO01000009">
    <property type="protein sequence ID" value="PKQ70244.1"/>
    <property type="molecule type" value="Genomic_DNA"/>
</dbReference>
<evidence type="ECO:0000313" key="9">
    <source>
        <dbReference type="EMBL" id="PKQ70244.1"/>
    </source>
</evidence>
<dbReference type="GO" id="GO:0005615">
    <property type="term" value="C:extracellular space"/>
    <property type="evidence" value="ECO:0007669"/>
    <property type="project" value="TreeGrafter"/>
</dbReference>
<evidence type="ECO:0000313" key="10">
    <source>
        <dbReference type="Proteomes" id="UP000233387"/>
    </source>
</evidence>
<keyword evidence="6" id="KW-0482">Metalloprotease</keyword>
<comment type="cofactor">
    <cofactor evidence="1">
        <name>Zn(2+)</name>
        <dbReference type="ChEBI" id="CHEBI:29105"/>
    </cofactor>
</comment>
<evidence type="ECO:0000256" key="1">
    <source>
        <dbReference type="ARBA" id="ARBA00001947"/>
    </source>
</evidence>
<keyword evidence="10" id="KW-1185">Reference proteome</keyword>
<comment type="caution">
    <text evidence="9">The sequence shown here is derived from an EMBL/GenBank/DDBJ whole genome shotgun (WGS) entry which is preliminary data.</text>
</comment>
<comment type="caution">
    <text evidence="7">Lacks conserved residue(s) required for the propagation of feature annotation.</text>
</comment>
<dbReference type="GO" id="GO:0004181">
    <property type="term" value="F:metallocarboxypeptidase activity"/>
    <property type="evidence" value="ECO:0007669"/>
    <property type="project" value="InterPro"/>
</dbReference>
<dbReference type="CDD" id="cd06905">
    <property type="entry name" value="M14-like"/>
    <property type="match status" value="1"/>
</dbReference>
<dbReference type="InterPro" id="IPR000834">
    <property type="entry name" value="Peptidase_M14"/>
</dbReference>
<dbReference type="GO" id="GO:0006508">
    <property type="term" value="P:proteolysis"/>
    <property type="evidence" value="ECO:0007669"/>
    <property type="project" value="UniProtKB-KW"/>
</dbReference>
<sequence length="540" mass="61006">MQKFTFLLLFFWVHYSLKAQNDYKNFSQLSNSLKQLASRNSNLAQLKAIGKSVQGKEIWLLSLTKGGKTEEKPAICIVAGVDAFHLAGVESSLQIAENLLQNSSKDSVQKILEQKTIYIIPCLNPDAYEQAFAKVKYERNYNASNSDNDRDGKLNEDAFEDLNNDGYITLIRIEDATGEYKPHKDDARIMVKADANKGERGAYMVISEGIDNDKDGKWNEDGEGGIILNKNFTFNYPFFTDGAGEYAASEPENRALMDFLYEAKNVYAVFQFGAVNNLTEPVKFDKMKATQKIITGWQEKDVKANEQVSKLYEKSGIKGYPSMPIQGGNFTDWAYFHYGRLSFGTPVWTLPKDTAKKNATDNEEVRFLRWAEANKISNVFIDWKPINHPDFPNKKAEIGGIVPFAKYNPPTNFLKEAIEKHSKFFTEFLWQMPVLQITNVRTESLSGGLTRITAYIHNKGLLPTHSELGEKTRHVDKLKVELIHNKNQNIISGKRKEVIRKPLGAGEKMEISWIIAGTGEVQIQIHCATAGKESVKVNLK</sequence>
<dbReference type="SUPFAM" id="SSF53187">
    <property type="entry name" value="Zn-dependent exopeptidases"/>
    <property type="match status" value="1"/>
</dbReference>
<dbReference type="Gene3D" id="3.40.630.10">
    <property type="entry name" value="Zn peptidases"/>
    <property type="match status" value="1"/>
</dbReference>
<evidence type="ECO:0000256" key="6">
    <source>
        <dbReference type="ARBA" id="ARBA00023049"/>
    </source>
</evidence>
<feature type="domain" description="Peptidase M14" evidence="8">
    <location>
        <begin position="22"/>
        <end position="373"/>
    </location>
</feature>
<name>A0A2N3IIV4_9BACT</name>
<keyword evidence="9" id="KW-0121">Carboxypeptidase</keyword>
<reference evidence="9 10" key="1">
    <citation type="submission" date="2017-06" db="EMBL/GenBank/DDBJ databases">
        <title>Raineya orbicola gen. nov., sp. nov. a slightly thermophilic bacterium of the phylum Bacteroidetes and the description of Raineyaceae fam. nov.</title>
        <authorList>
            <person name="Albuquerque L."/>
            <person name="Polonia A.R.M."/>
            <person name="Barroso C."/>
            <person name="Froufe H.J.C."/>
            <person name="Lage O."/>
            <person name="Lobo-Da-Cunha A."/>
            <person name="Egas C."/>
            <person name="Da Costa M.S."/>
        </authorList>
    </citation>
    <scope>NUCLEOTIDE SEQUENCE [LARGE SCALE GENOMIC DNA]</scope>
    <source>
        <strain evidence="9 10">SPSPC-11</strain>
    </source>
</reference>
<evidence type="ECO:0000259" key="8">
    <source>
        <dbReference type="PROSITE" id="PS52035"/>
    </source>
</evidence>
<evidence type="ECO:0000256" key="2">
    <source>
        <dbReference type="ARBA" id="ARBA00005988"/>
    </source>
</evidence>
<dbReference type="RefSeq" id="WP_101358030.1">
    <property type="nucleotide sequence ID" value="NZ_NKXO01000009.1"/>
</dbReference>
<comment type="similarity">
    <text evidence="2 7">Belongs to the peptidase M14 family.</text>
</comment>
<dbReference type="Pfam" id="PF00246">
    <property type="entry name" value="Peptidase_M14"/>
    <property type="match status" value="1"/>
</dbReference>
<evidence type="ECO:0000256" key="7">
    <source>
        <dbReference type="PROSITE-ProRule" id="PRU01379"/>
    </source>
</evidence>
<dbReference type="PANTHER" id="PTHR11705">
    <property type="entry name" value="PROTEASE FAMILY M14 CARBOXYPEPTIDASE A,B"/>
    <property type="match status" value="1"/>
</dbReference>
<keyword evidence="5" id="KW-0862">Zinc</keyword>
<gene>
    <name evidence="9" type="ORF">Rain11_0765</name>
</gene>
<protein>
    <submittedName>
        <fullName evidence="9">Zinc carboxypeptidase</fullName>
    </submittedName>
</protein>
<dbReference type="PANTHER" id="PTHR11705:SF143">
    <property type="entry name" value="SLL0236 PROTEIN"/>
    <property type="match status" value="1"/>
</dbReference>
<dbReference type="AlphaFoldDB" id="A0A2N3IIV4"/>
<evidence type="ECO:0000256" key="4">
    <source>
        <dbReference type="ARBA" id="ARBA00022801"/>
    </source>
</evidence>
<dbReference type="GO" id="GO:0008270">
    <property type="term" value="F:zinc ion binding"/>
    <property type="evidence" value="ECO:0007669"/>
    <property type="project" value="InterPro"/>
</dbReference>
<organism evidence="9 10">
    <name type="scientific">Raineya orbicola</name>
    <dbReference type="NCBI Taxonomy" id="2016530"/>
    <lineage>
        <taxon>Bacteria</taxon>
        <taxon>Pseudomonadati</taxon>
        <taxon>Bacteroidota</taxon>
        <taxon>Cytophagia</taxon>
        <taxon>Cytophagales</taxon>
        <taxon>Raineyaceae</taxon>
        <taxon>Raineya</taxon>
    </lineage>
</organism>
<keyword evidence="3" id="KW-0645">Protease</keyword>
<proteinExistence type="inferred from homology"/>
<evidence type="ECO:0000256" key="5">
    <source>
        <dbReference type="ARBA" id="ARBA00022833"/>
    </source>
</evidence>
<dbReference type="PROSITE" id="PS52035">
    <property type="entry name" value="PEPTIDASE_M14"/>
    <property type="match status" value="1"/>
</dbReference>